<name>A0ACC5YVY0_9TELE</name>
<protein>
    <submittedName>
        <fullName evidence="1">Uncharacterized protein</fullName>
    </submittedName>
</protein>
<evidence type="ECO:0000313" key="1">
    <source>
        <dbReference type="EMBL" id="MCJ8739990.1"/>
    </source>
</evidence>
<dbReference type="Proteomes" id="UP000830395">
    <property type="component" value="Chromosome 14"/>
</dbReference>
<accession>A0ACC5YVY0</accession>
<sequence length="92" mass="11025">MPVRVLTCTARLRYILDLKLCITAVFCICYLLESLPHRGGYYVLCITFKYFRILCIIYWMLFYIYCSYESALTYDNLLNVCFAPFNIYLLRL</sequence>
<keyword evidence="2" id="KW-1185">Reference proteome</keyword>
<dbReference type="EMBL" id="CM040988">
    <property type="protein sequence ID" value="MCJ8739990.1"/>
    <property type="molecule type" value="Genomic_DNA"/>
</dbReference>
<reference evidence="1" key="1">
    <citation type="submission" date="2020-02" db="EMBL/GenBank/DDBJ databases">
        <title>Genome sequencing of the panga catfish, Pangasius djambal.</title>
        <authorList>
            <person name="Wen M."/>
            <person name="Zahm M."/>
            <person name="Roques C."/>
            <person name="Cabau C."/>
            <person name="Klopp C."/>
            <person name="Donnadieu C."/>
            <person name="Jouanno E."/>
            <person name="Avarre J.-C."/>
            <person name="Campet M."/>
            <person name="Ha T."/>
            <person name="Dugue R."/>
            <person name="Lampietro C."/>
            <person name="Louis A."/>
            <person name="Herpin A."/>
            <person name="Echchiki A."/>
            <person name="Berthelot C."/>
            <person name="Parey E."/>
            <person name="Roest-Crollius H."/>
            <person name="Braasch I."/>
            <person name="Postlethwait J.H."/>
            <person name="Bobe J."/>
            <person name="Montfort J."/>
            <person name="Bouchez O."/>
            <person name="Begum T."/>
            <person name="Schartl M."/>
            <person name="Gustiano R."/>
            <person name="Guiguen Y."/>
        </authorList>
    </citation>
    <scope>NUCLEOTIDE SEQUENCE</scope>
    <source>
        <strain evidence="1">Pdj_M5554</strain>
    </source>
</reference>
<evidence type="ECO:0000313" key="2">
    <source>
        <dbReference type="Proteomes" id="UP000830395"/>
    </source>
</evidence>
<comment type="caution">
    <text evidence="1">The sequence shown here is derived from an EMBL/GenBank/DDBJ whole genome shotgun (WGS) entry which is preliminary data.</text>
</comment>
<proteinExistence type="predicted"/>
<gene>
    <name evidence="1" type="ORF">PDJAM_G00053790</name>
</gene>
<organism evidence="1 2">
    <name type="scientific">Pangasius djambal</name>
    <dbReference type="NCBI Taxonomy" id="1691987"/>
    <lineage>
        <taxon>Eukaryota</taxon>
        <taxon>Metazoa</taxon>
        <taxon>Chordata</taxon>
        <taxon>Craniata</taxon>
        <taxon>Vertebrata</taxon>
        <taxon>Euteleostomi</taxon>
        <taxon>Actinopterygii</taxon>
        <taxon>Neopterygii</taxon>
        <taxon>Teleostei</taxon>
        <taxon>Ostariophysi</taxon>
        <taxon>Siluriformes</taxon>
        <taxon>Pangasiidae</taxon>
        <taxon>Pangasius</taxon>
    </lineage>
</organism>